<dbReference type="InterPro" id="IPR007612">
    <property type="entry name" value="LOR"/>
</dbReference>
<dbReference type="SUPFAM" id="SSF54518">
    <property type="entry name" value="Tubby C-terminal domain-like"/>
    <property type="match status" value="1"/>
</dbReference>
<dbReference type="InterPro" id="IPR025659">
    <property type="entry name" value="Tubby-like_C"/>
</dbReference>
<accession>A0ABD0ZL86</accession>
<dbReference type="InterPro" id="IPR038595">
    <property type="entry name" value="LOR_sf"/>
</dbReference>
<dbReference type="PANTHER" id="PTHR31087:SF160">
    <property type="entry name" value="PROTEIN LURP-ONE-RELATED 1-RELATED"/>
    <property type="match status" value="1"/>
</dbReference>
<dbReference type="Proteomes" id="UP001558713">
    <property type="component" value="Unassembled WGS sequence"/>
</dbReference>
<dbReference type="PANTHER" id="PTHR31087">
    <property type="match status" value="1"/>
</dbReference>
<reference evidence="2 3" key="1">
    <citation type="submission" date="2024-04" db="EMBL/GenBank/DDBJ databases">
        <title>Genome assembly C_amara_ONT_v2.</title>
        <authorList>
            <person name="Yant L."/>
            <person name="Moore C."/>
            <person name="Slenker M."/>
        </authorList>
    </citation>
    <scope>NUCLEOTIDE SEQUENCE [LARGE SCALE GENOMIC DNA]</scope>
    <source>
        <tissue evidence="2">Leaf</tissue>
    </source>
</reference>
<evidence type="ECO:0000256" key="1">
    <source>
        <dbReference type="ARBA" id="ARBA00005437"/>
    </source>
</evidence>
<comment type="caution">
    <text evidence="2">The sequence shown here is derived from an EMBL/GenBank/DDBJ whole genome shotgun (WGS) entry which is preliminary data.</text>
</comment>
<sequence>MAGPSAPQGSGVTGVIVDPRFCVSYPVEMAIVRKVMKLKGGNFVITDVNGNMMFKVKDPLFGLHDKRILLDSSGAQVLTLREKIMSMHSRWQVLRGGSKQQGDLLYTVKKTSMVQLIRTKLEVFLSHNKEEKTCDFRVRGNWSESSCVVYAGESDTIVAQMQKNDTWQSTLWGKDNYTVTAYPNVDYAFIASLIVILHDINCSSSLPILDMGTSLLLN</sequence>
<organism evidence="2 3">
    <name type="scientific">Cardamine amara subsp. amara</name>
    <dbReference type="NCBI Taxonomy" id="228776"/>
    <lineage>
        <taxon>Eukaryota</taxon>
        <taxon>Viridiplantae</taxon>
        <taxon>Streptophyta</taxon>
        <taxon>Embryophyta</taxon>
        <taxon>Tracheophyta</taxon>
        <taxon>Spermatophyta</taxon>
        <taxon>Magnoliopsida</taxon>
        <taxon>eudicotyledons</taxon>
        <taxon>Gunneridae</taxon>
        <taxon>Pentapetalae</taxon>
        <taxon>rosids</taxon>
        <taxon>malvids</taxon>
        <taxon>Brassicales</taxon>
        <taxon>Brassicaceae</taxon>
        <taxon>Cardamineae</taxon>
        <taxon>Cardamine</taxon>
    </lineage>
</organism>
<comment type="similarity">
    <text evidence="1">Belongs to the LOR family.</text>
</comment>
<dbReference type="AlphaFoldDB" id="A0ABD0ZL86"/>
<proteinExistence type="inferred from homology"/>
<evidence type="ECO:0000313" key="2">
    <source>
        <dbReference type="EMBL" id="KAL1191999.1"/>
    </source>
</evidence>
<evidence type="ECO:0000313" key="3">
    <source>
        <dbReference type="Proteomes" id="UP001558713"/>
    </source>
</evidence>
<dbReference type="Gene3D" id="2.40.160.200">
    <property type="entry name" value="LURP1-related"/>
    <property type="match status" value="1"/>
</dbReference>
<protein>
    <submittedName>
        <fullName evidence="2">Protein LURP-one-related 15</fullName>
    </submittedName>
</protein>
<dbReference type="Pfam" id="PF04525">
    <property type="entry name" value="LOR"/>
    <property type="match status" value="1"/>
</dbReference>
<gene>
    <name evidence="2" type="ORF">V5N11_003833</name>
</gene>
<name>A0ABD0ZL86_CARAN</name>
<dbReference type="EMBL" id="JBANAX010000837">
    <property type="protein sequence ID" value="KAL1191999.1"/>
    <property type="molecule type" value="Genomic_DNA"/>
</dbReference>
<keyword evidence="3" id="KW-1185">Reference proteome</keyword>